<feature type="binding site" evidence="14 15">
    <location>
        <position position="7"/>
    </location>
    <ligand>
        <name>a divalent metal cation</name>
        <dbReference type="ChEBI" id="CHEBI:60240"/>
    </ligand>
</feature>
<comment type="similarity">
    <text evidence="5 14 16">Belongs to the RNase HII family.</text>
</comment>
<keyword evidence="13 14" id="KW-0464">Manganese</keyword>
<feature type="binding site" evidence="14 15">
    <location>
        <position position="6"/>
    </location>
    <ligand>
        <name>a divalent metal cation</name>
        <dbReference type="ChEBI" id="CHEBI:60240"/>
    </ligand>
</feature>
<dbReference type="InterPro" id="IPR012337">
    <property type="entry name" value="RNaseH-like_sf"/>
</dbReference>
<proteinExistence type="inferred from homology"/>
<keyword evidence="19" id="KW-1185">Reference proteome</keyword>
<gene>
    <name evidence="14 18" type="primary">rnhB</name>
    <name evidence="18" type="ORF">NNJEOMEG_02739</name>
</gene>
<evidence type="ECO:0000256" key="13">
    <source>
        <dbReference type="ARBA" id="ARBA00023211"/>
    </source>
</evidence>
<sequence>MLAGVDEAGRGCLAGPVVAGAVILPASFDLPGLTDSKKLTPARRARLEGAIKAQAAAWGLGVVWAAEIDRINILQATYRAMARAVAALRAVPSGLEVDGNKTIPPHLLALPGLPQRAVVGGDALIPAISAASILAKTFRDRLMEHLDRKYPGYGLAGHKGYGTADHLAALVRLGPCRLHRLTFRGVLPEPRGAQAVQGSLL</sequence>
<evidence type="ECO:0000313" key="19">
    <source>
        <dbReference type="Proteomes" id="UP000494245"/>
    </source>
</evidence>
<dbReference type="InterPro" id="IPR024567">
    <property type="entry name" value="RNase_HII/HIII_dom"/>
</dbReference>
<dbReference type="EMBL" id="BLTE01000013">
    <property type="protein sequence ID" value="GFK94891.1"/>
    <property type="molecule type" value="Genomic_DNA"/>
</dbReference>
<evidence type="ECO:0000256" key="5">
    <source>
        <dbReference type="ARBA" id="ARBA00007383"/>
    </source>
</evidence>
<dbReference type="Proteomes" id="UP000494245">
    <property type="component" value="Unassembled WGS sequence"/>
</dbReference>
<accession>A0A6V8LWB0</accession>
<comment type="function">
    <text evidence="3 14 16">Endonuclease that specifically degrades the RNA of RNA-DNA hybrids.</text>
</comment>
<comment type="caution">
    <text evidence="18">The sequence shown here is derived from an EMBL/GenBank/DDBJ whole genome shotgun (WGS) entry which is preliminary data.</text>
</comment>
<keyword evidence="10 14" id="KW-0479">Metal-binding</keyword>
<dbReference type="InterPro" id="IPR036397">
    <property type="entry name" value="RNaseH_sf"/>
</dbReference>
<dbReference type="HAMAP" id="MF_00052_B">
    <property type="entry name" value="RNase_HII_B"/>
    <property type="match status" value="1"/>
</dbReference>
<evidence type="ECO:0000256" key="14">
    <source>
        <dbReference type="HAMAP-Rule" id="MF_00052"/>
    </source>
</evidence>
<evidence type="ECO:0000256" key="16">
    <source>
        <dbReference type="RuleBase" id="RU003515"/>
    </source>
</evidence>
<dbReference type="GO" id="GO:0003723">
    <property type="term" value="F:RNA binding"/>
    <property type="evidence" value="ECO:0007669"/>
    <property type="project" value="UniProtKB-UniRule"/>
</dbReference>
<dbReference type="Gene3D" id="3.30.420.10">
    <property type="entry name" value="Ribonuclease H-like superfamily/Ribonuclease H"/>
    <property type="match status" value="1"/>
</dbReference>
<evidence type="ECO:0000256" key="12">
    <source>
        <dbReference type="ARBA" id="ARBA00022801"/>
    </source>
</evidence>
<dbReference type="PANTHER" id="PTHR10954">
    <property type="entry name" value="RIBONUCLEASE H2 SUBUNIT A"/>
    <property type="match status" value="1"/>
</dbReference>
<dbReference type="NCBIfam" id="NF000595">
    <property type="entry name" value="PRK00015.1-3"/>
    <property type="match status" value="1"/>
</dbReference>
<keyword evidence="11 14" id="KW-0255">Endonuclease</keyword>
<reference evidence="18 19" key="1">
    <citation type="submission" date="2020-04" db="EMBL/GenBank/DDBJ databases">
        <authorList>
            <consortium name="Desulfovibrio sp. FSS-1 genome sequencing consortium"/>
            <person name="Shimoshige H."/>
            <person name="Kobayashi H."/>
            <person name="Maekawa T."/>
        </authorList>
    </citation>
    <scope>NUCLEOTIDE SEQUENCE [LARGE SCALE GENOMIC DNA]</scope>
    <source>
        <strain evidence="18 19">SIID29052-01</strain>
    </source>
</reference>
<evidence type="ECO:0000256" key="10">
    <source>
        <dbReference type="ARBA" id="ARBA00022723"/>
    </source>
</evidence>
<evidence type="ECO:0000259" key="17">
    <source>
        <dbReference type="PROSITE" id="PS51975"/>
    </source>
</evidence>
<evidence type="ECO:0000256" key="6">
    <source>
        <dbReference type="ARBA" id="ARBA00012180"/>
    </source>
</evidence>
<keyword evidence="12 14" id="KW-0378">Hydrolase</keyword>
<evidence type="ECO:0000256" key="9">
    <source>
        <dbReference type="ARBA" id="ARBA00022722"/>
    </source>
</evidence>
<comment type="subcellular location">
    <subcellularLocation>
        <location evidence="4 14">Cytoplasm</location>
    </subcellularLocation>
</comment>
<evidence type="ECO:0000313" key="18">
    <source>
        <dbReference type="EMBL" id="GFK94891.1"/>
    </source>
</evidence>
<reference evidence="18 19" key="2">
    <citation type="submission" date="2020-05" db="EMBL/GenBank/DDBJ databases">
        <title>Draft genome sequence of Desulfovibrio sp. strainFSS-1.</title>
        <authorList>
            <person name="Shimoshige H."/>
            <person name="Kobayashi H."/>
            <person name="Maekawa T."/>
        </authorList>
    </citation>
    <scope>NUCLEOTIDE SEQUENCE [LARGE SCALE GENOMIC DNA]</scope>
    <source>
        <strain evidence="18 19">SIID29052-01</strain>
    </source>
</reference>
<evidence type="ECO:0000256" key="1">
    <source>
        <dbReference type="ARBA" id="ARBA00000077"/>
    </source>
</evidence>
<evidence type="ECO:0000256" key="8">
    <source>
        <dbReference type="ARBA" id="ARBA00022490"/>
    </source>
</evidence>
<feature type="domain" description="RNase H type-2" evidence="17">
    <location>
        <begin position="1"/>
        <end position="195"/>
    </location>
</feature>
<evidence type="ECO:0000256" key="2">
    <source>
        <dbReference type="ARBA" id="ARBA00001946"/>
    </source>
</evidence>
<organism evidence="18 19">
    <name type="scientific">Fundidesulfovibrio magnetotacticus</name>
    <dbReference type="NCBI Taxonomy" id="2730080"/>
    <lineage>
        <taxon>Bacteria</taxon>
        <taxon>Pseudomonadati</taxon>
        <taxon>Thermodesulfobacteriota</taxon>
        <taxon>Desulfovibrionia</taxon>
        <taxon>Desulfovibrionales</taxon>
        <taxon>Desulfovibrionaceae</taxon>
        <taxon>Fundidesulfovibrio</taxon>
    </lineage>
</organism>
<dbReference type="PROSITE" id="PS51975">
    <property type="entry name" value="RNASE_H_2"/>
    <property type="match status" value="1"/>
</dbReference>
<comment type="cofactor">
    <cofactor evidence="14 15">
        <name>Mn(2+)</name>
        <dbReference type="ChEBI" id="CHEBI:29035"/>
    </cofactor>
    <cofactor evidence="14 15">
        <name>Mg(2+)</name>
        <dbReference type="ChEBI" id="CHEBI:18420"/>
    </cofactor>
    <text evidence="14 15">Manganese or magnesium. Binds 1 divalent metal ion per monomer in the absence of substrate. May bind a second metal ion after substrate binding.</text>
</comment>
<dbReference type="InterPro" id="IPR001352">
    <property type="entry name" value="RNase_HII/HIII"/>
</dbReference>
<dbReference type="GO" id="GO:0005737">
    <property type="term" value="C:cytoplasm"/>
    <property type="evidence" value="ECO:0007669"/>
    <property type="project" value="UniProtKB-SubCell"/>
</dbReference>
<comment type="cofactor">
    <cofactor evidence="2">
        <name>Mg(2+)</name>
        <dbReference type="ChEBI" id="CHEBI:18420"/>
    </cofactor>
</comment>
<dbReference type="CDD" id="cd07182">
    <property type="entry name" value="RNase_HII_bacteria_HII_like"/>
    <property type="match status" value="1"/>
</dbReference>
<dbReference type="GO" id="GO:0032299">
    <property type="term" value="C:ribonuclease H2 complex"/>
    <property type="evidence" value="ECO:0007669"/>
    <property type="project" value="TreeGrafter"/>
</dbReference>
<keyword evidence="9 14" id="KW-0540">Nuclease</keyword>
<dbReference type="GO" id="GO:0004523">
    <property type="term" value="F:RNA-DNA hybrid ribonuclease activity"/>
    <property type="evidence" value="ECO:0007669"/>
    <property type="project" value="UniProtKB-UniRule"/>
</dbReference>
<evidence type="ECO:0000256" key="15">
    <source>
        <dbReference type="PROSITE-ProRule" id="PRU01319"/>
    </source>
</evidence>
<dbReference type="InterPro" id="IPR022898">
    <property type="entry name" value="RNase_HII"/>
</dbReference>
<evidence type="ECO:0000256" key="11">
    <source>
        <dbReference type="ARBA" id="ARBA00022759"/>
    </source>
</evidence>
<evidence type="ECO:0000256" key="3">
    <source>
        <dbReference type="ARBA" id="ARBA00004065"/>
    </source>
</evidence>
<protein>
    <recommendedName>
        <fullName evidence="7 14">Ribonuclease HII</fullName>
        <shortName evidence="14">RNase HII</shortName>
        <ecNumber evidence="6 14">3.1.26.4</ecNumber>
    </recommendedName>
</protein>
<dbReference type="GO" id="GO:0030145">
    <property type="term" value="F:manganese ion binding"/>
    <property type="evidence" value="ECO:0007669"/>
    <property type="project" value="UniProtKB-UniRule"/>
</dbReference>
<name>A0A6V8LWB0_9BACT</name>
<evidence type="ECO:0000256" key="4">
    <source>
        <dbReference type="ARBA" id="ARBA00004496"/>
    </source>
</evidence>
<feature type="binding site" evidence="14 15">
    <location>
        <position position="98"/>
    </location>
    <ligand>
        <name>a divalent metal cation</name>
        <dbReference type="ChEBI" id="CHEBI:60240"/>
    </ligand>
</feature>
<dbReference type="AlphaFoldDB" id="A0A6V8LWB0"/>
<keyword evidence="8 14" id="KW-0963">Cytoplasm</keyword>
<dbReference type="GO" id="GO:0006298">
    <property type="term" value="P:mismatch repair"/>
    <property type="evidence" value="ECO:0007669"/>
    <property type="project" value="TreeGrafter"/>
</dbReference>
<dbReference type="PANTHER" id="PTHR10954:SF18">
    <property type="entry name" value="RIBONUCLEASE HII"/>
    <property type="match status" value="1"/>
</dbReference>
<dbReference type="Pfam" id="PF01351">
    <property type="entry name" value="RNase_HII"/>
    <property type="match status" value="1"/>
</dbReference>
<dbReference type="GO" id="GO:0043137">
    <property type="term" value="P:DNA replication, removal of RNA primer"/>
    <property type="evidence" value="ECO:0007669"/>
    <property type="project" value="TreeGrafter"/>
</dbReference>
<comment type="catalytic activity">
    <reaction evidence="1 14 15 16">
        <text>Endonucleolytic cleavage to 5'-phosphomonoester.</text>
        <dbReference type="EC" id="3.1.26.4"/>
    </reaction>
</comment>
<evidence type="ECO:0000256" key="7">
    <source>
        <dbReference type="ARBA" id="ARBA00019179"/>
    </source>
</evidence>
<dbReference type="EC" id="3.1.26.4" evidence="6 14"/>
<dbReference type="SUPFAM" id="SSF53098">
    <property type="entry name" value="Ribonuclease H-like"/>
    <property type="match status" value="1"/>
</dbReference>